<name>A0A6A7C552_9PEZI</name>
<gene>
    <name evidence="2" type="ORF">K470DRAFT_22738</name>
</gene>
<dbReference type="AlphaFoldDB" id="A0A6A7C552"/>
<protein>
    <submittedName>
        <fullName evidence="2">Uncharacterized protein</fullName>
    </submittedName>
</protein>
<feature type="region of interest" description="Disordered" evidence="1">
    <location>
        <begin position="334"/>
        <end position="375"/>
    </location>
</feature>
<sequence>MAADTSPSHDGDNLHKRRKKNTSRIVARPPLLAPATQQRPDVPLAPEFVDHAAPATLPVRRLSFVYLAPEQVRCRPLFVEPQRFTGQVNFTMYAPGLVDIFAQTWHLRAYIHESRAKMGEWRDHVVINDSFGIENALRATEIINTPGSPAGAMAALFKQVTWLFFHRTIQPSRSSLVFSQTVHEGIQSLRAVLFQQPAPAQLGLLTPLVLLGFASFMKEQRRAVLDIISDVRRTVPTRAMDVIENMLERLWVYQDYPDEKRSWDWEATWKEVSNGFSLTQAGISDPFLSELLAPSYLWPDARPPLPEPAQYRVIYPPPSNYTPEQEQLTSDFNARWRPAEMPPPAQARGRMQMDSPCQAPEQPPRHPSEQPPPQIIPQHQQRVHIHNNIHNHIRNHFLSHIPIPSHIHIHTHSHNHTPCHIPLNTQITIH</sequence>
<accession>A0A6A7C552</accession>
<reference evidence="2" key="1">
    <citation type="journal article" date="2020" name="Stud. Mycol.">
        <title>101 Dothideomycetes genomes: a test case for predicting lifestyles and emergence of pathogens.</title>
        <authorList>
            <person name="Haridas S."/>
            <person name="Albert R."/>
            <person name="Binder M."/>
            <person name="Bloem J."/>
            <person name="Labutti K."/>
            <person name="Salamov A."/>
            <person name="Andreopoulos B."/>
            <person name="Baker S."/>
            <person name="Barry K."/>
            <person name="Bills G."/>
            <person name="Bluhm B."/>
            <person name="Cannon C."/>
            <person name="Castanera R."/>
            <person name="Culley D."/>
            <person name="Daum C."/>
            <person name="Ezra D."/>
            <person name="Gonzalez J."/>
            <person name="Henrissat B."/>
            <person name="Kuo A."/>
            <person name="Liang C."/>
            <person name="Lipzen A."/>
            <person name="Lutzoni F."/>
            <person name="Magnuson J."/>
            <person name="Mondo S."/>
            <person name="Nolan M."/>
            <person name="Ohm R."/>
            <person name="Pangilinan J."/>
            <person name="Park H.-J."/>
            <person name="Ramirez L."/>
            <person name="Alfaro M."/>
            <person name="Sun H."/>
            <person name="Tritt A."/>
            <person name="Yoshinaga Y."/>
            <person name="Zwiers L.-H."/>
            <person name="Turgeon B."/>
            <person name="Goodwin S."/>
            <person name="Spatafora J."/>
            <person name="Crous P."/>
            <person name="Grigoriev I."/>
        </authorList>
    </citation>
    <scope>NUCLEOTIDE SEQUENCE</scope>
    <source>
        <strain evidence="2">CBS 480.64</strain>
    </source>
</reference>
<keyword evidence="3" id="KW-1185">Reference proteome</keyword>
<dbReference type="EMBL" id="MU005968">
    <property type="protein sequence ID" value="KAF2862085.1"/>
    <property type="molecule type" value="Genomic_DNA"/>
</dbReference>
<dbReference type="OrthoDB" id="5333823at2759"/>
<evidence type="ECO:0000313" key="2">
    <source>
        <dbReference type="EMBL" id="KAF2862085.1"/>
    </source>
</evidence>
<evidence type="ECO:0000313" key="3">
    <source>
        <dbReference type="Proteomes" id="UP000799421"/>
    </source>
</evidence>
<evidence type="ECO:0000256" key="1">
    <source>
        <dbReference type="SAM" id="MobiDB-lite"/>
    </source>
</evidence>
<feature type="region of interest" description="Disordered" evidence="1">
    <location>
        <begin position="1"/>
        <end position="39"/>
    </location>
</feature>
<organism evidence="2 3">
    <name type="scientific">Piedraia hortae CBS 480.64</name>
    <dbReference type="NCBI Taxonomy" id="1314780"/>
    <lineage>
        <taxon>Eukaryota</taxon>
        <taxon>Fungi</taxon>
        <taxon>Dikarya</taxon>
        <taxon>Ascomycota</taxon>
        <taxon>Pezizomycotina</taxon>
        <taxon>Dothideomycetes</taxon>
        <taxon>Dothideomycetidae</taxon>
        <taxon>Capnodiales</taxon>
        <taxon>Piedraiaceae</taxon>
        <taxon>Piedraia</taxon>
    </lineage>
</organism>
<proteinExistence type="predicted"/>
<dbReference type="Proteomes" id="UP000799421">
    <property type="component" value="Unassembled WGS sequence"/>
</dbReference>